<dbReference type="Proteomes" id="UP000292886">
    <property type="component" value="Chromosome"/>
</dbReference>
<dbReference type="EMBL" id="CP037940">
    <property type="protein sequence ID" value="QBO35286.1"/>
    <property type="molecule type" value="Genomic_DNA"/>
</dbReference>
<evidence type="ECO:0000313" key="2">
    <source>
        <dbReference type="Proteomes" id="UP000292886"/>
    </source>
</evidence>
<sequence>MANEKENLPGGISPSLSLVGYNEEIKQGLQNGIIFTQWVDQLLVTQSPVELLQAANTLFTFKLDTNMITFPHQYNMSDWYLLFMTRLLEIHNIDKFSLASAQDHEELGLFLEGADTLARFQFTIVNDGNGGAFFTEVDSGNRLFYLNLERKQLFFNSRDITNLFIVKLRKQASAAKLMTAVHTLMEFAQFLESDFGFMVDYNILEITNGYHYEVTAPELAAGVLDKLFVLSAESDYIMQNAKRGIGAHMALHDGTMIDIMQTHAATGRDEWHLEVTDDNNLLSWLDILMDYDFIRAWYLRDRKQLEIMSNPLIFGMDNLAPDQPTEVEDEGIATVETTKPTTAAATVNVEVLMPSVGSDDNA</sequence>
<evidence type="ECO:0000313" key="1">
    <source>
        <dbReference type="EMBL" id="QBO35286.1"/>
    </source>
</evidence>
<dbReference type="KEGG" id="wei:EQG49_01815"/>
<gene>
    <name evidence="1" type="ORF">EQG49_01815</name>
</gene>
<organism evidence="1 2">
    <name type="scientific">Periweissella cryptocerci</name>
    <dbReference type="NCBI Taxonomy" id="2506420"/>
    <lineage>
        <taxon>Bacteria</taxon>
        <taxon>Bacillati</taxon>
        <taxon>Bacillota</taxon>
        <taxon>Bacilli</taxon>
        <taxon>Lactobacillales</taxon>
        <taxon>Lactobacillaceae</taxon>
        <taxon>Periweissella</taxon>
    </lineage>
</organism>
<keyword evidence="2" id="KW-1185">Reference proteome</keyword>
<reference evidence="2" key="1">
    <citation type="submission" date="2019-03" db="EMBL/GenBank/DDBJ databases">
        <title>Weissella sp. 26KH-42 Genome sequencing.</title>
        <authorList>
            <person name="Heo J."/>
            <person name="Kim S.-J."/>
            <person name="Kim J.-S."/>
            <person name="Hong S.-B."/>
            <person name="Kwon S.-W."/>
        </authorList>
    </citation>
    <scope>NUCLEOTIDE SEQUENCE [LARGE SCALE GENOMIC DNA]</scope>
    <source>
        <strain evidence="2">26KH-42</strain>
    </source>
</reference>
<name>A0A4P6YRN4_9LACO</name>
<accession>A0A4P6YRN4</accession>
<proteinExistence type="predicted"/>
<protein>
    <submittedName>
        <fullName evidence="1">Uncharacterized protein</fullName>
    </submittedName>
</protein>
<dbReference type="RefSeq" id="WP_133362366.1">
    <property type="nucleotide sequence ID" value="NZ_CP037940.1"/>
</dbReference>
<dbReference type="OrthoDB" id="2248799at2"/>
<dbReference type="AlphaFoldDB" id="A0A4P6YRN4"/>